<reference evidence="2" key="1">
    <citation type="journal article" date="2008" name="Nat. Genet.">
        <title>The Pristionchus pacificus genome provides a unique perspective on nematode lifestyle and parasitism.</title>
        <authorList>
            <person name="Dieterich C."/>
            <person name="Clifton S.W."/>
            <person name="Schuster L.N."/>
            <person name="Chinwalla A."/>
            <person name="Delehaunty K."/>
            <person name="Dinkelacker I."/>
            <person name="Fulton L."/>
            <person name="Fulton R."/>
            <person name="Godfrey J."/>
            <person name="Minx P."/>
            <person name="Mitreva M."/>
            <person name="Roeseler W."/>
            <person name="Tian H."/>
            <person name="Witte H."/>
            <person name="Yang S.P."/>
            <person name="Wilson R.K."/>
            <person name="Sommer R.J."/>
        </authorList>
    </citation>
    <scope>NUCLEOTIDE SEQUENCE [LARGE SCALE GENOMIC DNA]</scope>
    <source>
        <strain evidence="2">PS312</strain>
    </source>
</reference>
<organism evidence="1 2">
    <name type="scientific">Pristionchus pacificus</name>
    <name type="common">Parasitic nematode worm</name>
    <dbReference type="NCBI Taxonomy" id="54126"/>
    <lineage>
        <taxon>Eukaryota</taxon>
        <taxon>Metazoa</taxon>
        <taxon>Ecdysozoa</taxon>
        <taxon>Nematoda</taxon>
        <taxon>Chromadorea</taxon>
        <taxon>Rhabditida</taxon>
        <taxon>Rhabditina</taxon>
        <taxon>Diplogasteromorpha</taxon>
        <taxon>Diplogasteroidea</taxon>
        <taxon>Neodiplogasteridae</taxon>
        <taxon>Pristionchus</taxon>
    </lineage>
</organism>
<evidence type="ECO:0000313" key="1">
    <source>
        <dbReference type="EnsemblMetazoa" id="PPA04578.1"/>
    </source>
</evidence>
<keyword evidence="2" id="KW-1185">Reference proteome</keyword>
<dbReference type="AlphaFoldDB" id="A0A2A6B7Q7"/>
<accession>A0A8R1Y730</accession>
<name>A0A2A6B7Q7_PRIPA</name>
<sequence>MLLRSLLPLTAVVFSAHSAVISGETGSRRTELVKKVEPSPVNTNFEKDLEKLLETSGDLSLIEIRQKVDDLVASTDPETRKRHEAWKVAQHARDNERRERIKDAIMKLSKPAQAKLIRIIFVQEDEELTQNEKRSRLAEINKSLPELIREELVEKLRDTDVLSGFGFY</sequence>
<accession>A0A2A6B7Q7</accession>
<dbReference type="Proteomes" id="UP000005239">
    <property type="component" value="Unassembled WGS sequence"/>
</dbReference>
<proteinExistence type="predicted"/>
<evidence type="ECO:0000313" key="2">
    <source>
        <dbReference type="Proteomes" id="UP000005239"/>
    </source>
</evidence>
<protein>
    <submittedName>
        <fullName evidence="1">Uncharacterized protein</fullName>
    </submittedName>
</protein>
<gene>
    <name evidence="1" type="primary">WBGene00094132</name>
</gene>
<dbReference type="OrthoDB" id="5863724at2759"/>
<reference evidence="1" key="2">
    <citation type="submission" date="2022-06" db="UniProtKB">
        <authorList>
            <consortium name="EnsemblMetazoa"/>
        </authorList>
    </citation>
    <scope>IDENTIFICATION</scope>
    <source>
        <strain evidence="1">PS312</strain>
    </source>
</reference>
<dbReference type="EnsemblMetazoa" id="PPA04578.1">
    <property type="protein sequence ID" value="PPA04578.1"/>
    <property type="gene ID" value="WBGene00094132"/>
</dbReference>